<organism evidence="2 3">
    <name type="scientific">Tribonema minus</name>
    <dbReference type="NCBI Taxonomy" id="303371"/>
    <lineage>
        <taxon>Eukaryota</taxon>
        <taxon>Sar</taxon>
        <taxon>Stramenopiles</taxon>
        <taxon>Ochrophyta</taxon>
        <taxon>PX clade</taxon>
        <taxon>Xanthophyceae</taxon>
        <taxon>Tribonematales</taxon>
        <taxon>Tribonemataceae</taxon>
        <taxon>Tribonema</taxon>
    </lineage>
</organism>
<dbReference type="GO" id="GO:0006406">
    <property type="term" value="P:mRNA export from nucleus"/>
    <property type="evidence" value="ECO:0007669"/>
    <property type="project" value="TreeGrafter"/>
</dbReference>
<dbReference type="Pfam" id="PF03399">
    <property type="entry name" value="SAC3_GANP"/>
    <property type="match status" value="1"/>
</dbReference>
<dbReference type="Proteomes" id="UP000664859">
    <property type="component" value="Unassembled WGS sequence"/>
</dbReference>
<accession>A0A835YT02</accession>
<feature type="domain" description="SAC3/GANP/THP3 conserved" evidence="1">
    <location>
        <begin position="32"/>
        <end position="208"/>
    </location>
</feature>
<comment type="caution">
    <text evidence="2">The sequence shown here is derived from an EMBL/GenBank/DDBJ whole genome shotgun (WGS) entry which is preliminary data.</text>
</comment>
<dbReference type="Gene3D" id="1.25.40.990">
    <property type="match status" value="1"/>
</dbReference>
<dbReference type="InterPro" id="IPR005062">
    <property type="entry name" value="SAC3/GANP/THP3_conserved"/>
</dbReference>
<keyword evidence="3" id="KW-1185">Reference proteome</keyword>
<sequence>MCDGAPWTTEEMCVSQYRRPAAAKQADDAEKNRFRQVLQEYRMQGFSPEVGRLDGAEDLHVIDNVTRWLIDADFHLRDSEPYKLLQAQQMRAVLLGVLDMLQEMYTVGLARRVGADLDAVVTSPHQDEMAAYVVLRDLSSSLHYTDTPGVRESAWVILARNVVVAYRERRYVQFFAAMRQAPYLARCLMFQVVPEMRELALATLSIGLRGD</sequence>
<gene>
    <name evidence="2" type="ORF">JKP88DRAFT_283105</name>
</gene>
<dbReference type="PANTHER" id="PTHR12436">
    <property type="entry name" value="80 KDA MCM3-ASSOCIATED PROTEIN"/>
    <property type="match status" value="1"/>
</dbReference>
<evidence type="ECO:0000259" key="1">
    <source>
        <dbReference type="Pfam" id="PF03399"/>
    </source>
</evidence>
<name>A0A835YT02_9STRA</name>
<evidence type="ECO:0000313" key="3">
    <source>
        <dbReference type="Proteomes" id="UP000664859"/>
    </source>
</evidence>
<dbReference type="OrthoDB" id="21502at2759"/>
<proteinExistence type="predicted"/>
<dbReference type="GO" id="GO:0005737">
    <property type="term" value="C:cytoplasm"/>
    <property type="evidence" value="ECO:0007669"/>
    <property type="project" value="TreeGrafter"/>
</dbReference>
<evidence type="ECO:0000313" key="2">
    <source>
        <dbReference type="EMBL" id="KAG5175998.1"/>
    </source>
</evidence>
<dbReference type="InterPro" id="IPR045107">
    <property type="entry name" value="SAC3/GANP/THP3"/>
</dbReference>
<reference evidence="2" key="1">
    <citation type="submission" date="2021-02" db="EMBL/GenBank/DDBJ databases">
        <title>First Annotated Genome of the Yellow-green Alga Tribonema minus.</title>
        <authorList>
            <person name="Mahan K.M."/>
        </authorList>
    </citation>
    <scope>NUCLEOTIDE SEQUENCE</scope>
    <source>
        <strain evidence="2">UTEX B ZZ1240</strain>
    </source>
</reference>
<dbReference type="GO" id="GO:0070390">
    <property type="term" value="C:transcription export complex 2"/>
    <property type="evidence" value="ECO:0007669"/>
    <property type="project" value="TreeGrafter"/>
</dbReference>
<protein>
    <recommendedName>
        <fullName evidence="1">SAC3/GANP/THP3 conserved domain-containing protein</fullName>
    </recommendedName>
</protein>
<dbReference type="PANTHER" id="PTHR12436:SF3">
    <property type="entry name" value="GERMINAL-CENTER ASSOCIATED NUCLEAR PROTEIN"/>
    <property type="match status" value="1"/>
</dbReference>
<dbReference type="EMBL" id="JAFCMP010000542">
    <property type="protein sequence ID" value="KAG5175998.1"/>
    <property type="molecule type" value="Genomic_DNA"/>
</dbReference>
<dbReference type="AlphaFoldDB" id="A0A835YT02"/>